<keyword evidence="3 12" id="KW-0813">Transport</keyword>
<dbReference type="PROSITE" id="PS51013">
    <property type="entry name" value="PANNEXIN"/>
    <property type="match status" value="1"/>
</dbReference>
<keyword evidence="4" id="KW-1003">Cell membrane</keyword>
<dbReference type="Proteomes" id="UP000694867">
    <property type="component" value="Unplaced"/>
</dbReference>
<evidence type="ECO:0000256" key="7">
    <source>
        <dbReference type="ARBA" id="ARBA00022949"/>
    </source>
</evidence>
<evidence type="ECO:0000256" key="9">
    <source>
        <dbReference type="ARBA" id="ARBA00023065"/>
    </source>
</evidence>
<dbReference type="GO" id="GO:0034220">
    <property type="term" value="P:monoatomic ion transmembrane transport"/>
    <property type="evidence" value="ECO:0007669"/>
    <property type="project" value="UniProtKB-KW"/>
</dbReference>
<comment type="similarity">
    <text evidence="12">Belongs to the pannexin family.</text>
</comment>
<keyword evidence="8 12" id="KW-1133">Transmembrane helix</keyword>
<name>A0AAJ6QXM3_9ACAR</name>
<dbReference type="PANTHER" id="PTHR11893">
    <property type="entry name" value="INNEXIN"/>
    <property type="match status" value="1"/>
</dbReference>
<evidence type="ECO:0000256" key="2">
    <source>
        <dbReference type="ARBA" id="ARBA00004651"/>
    </source>
</evidence>
<feature type="transmembrane region" description="Helical" evidence="12">
    <location>
        <begin position="177"/>
        <end position="196"/>
    </location>
</feature>
<organism evidence="13 14">
    <name type="scientific">Galendromus occidentalis</name>
    <name type="common">western predatory mite</name>
    <dbReference type="NCBI Taxonomy" id="34638"/>
    <lineage>
        <taxon>Eukaryota</taxon>
        <taxon>Metazoa</taxon>
        <taxon>Ecdysozoa</taxon>
        <taxon>Arthropoda</taxon>
        <taxon>Chelicerata</taxon>
        <taxon>Arachnida</taxon>
        <taxon>Acari</taxon>
        <taxon>Parasitiformes</taxon>
        <taxon>Mesostigmata</taxon>
        <taxon>Gamasina</taxon>
        <taxon>Phytoseioidea</taxon>
        <taxon>Phytoseiidae</taxon>
        <taxon>Typhlodrominae</taxon>
        <taxon>Galendromus</taxon>
    </lineage>
</organism>
<evidence type="ECO:0000313" key="13">
    <source>
        <dbReference type="Proteomes" id="UP000694867"/>
    </source>
</evidence>
<evidence type="ECO:0000313" key="14">
    <source>
        <dbReference type="RefSeq" id="XP_003747343.1"/>
    </source>
</evidence>
<feature type="transmembrane region" description="Helical" evidence="12">
    <location>
        <begin position="270"/>
        <end position="294"/>
    </location>
</feature>
<dbReference type="GeneID" id="100907153"/>
<evidence type="ECO:0000256" key="11">
    <source>
        <dbReference type="ARBA" id="ARBA00023303"/>
    </source>
</evidence>
<dbReference type="Pfam" id="PF00876">
    <property type="entry name" value="Innexin"/>
    <property type="match status" value="1"/>
</dbReference>
<feature type="transmembrane region" description="Helical" evidence="12">
    <location>
        <begin position="25"/>
        <end position="44"/>
    </location>
</feature>
<dbReference type="PANTHER" id="PTHR11893:SF39">
    <property type="entry name" value="INNEXIN INX1"/>
    <property type="match status" value="1"/>
</dbReference>
<evidence type="ECO:0000256" key="5">
    <source>
        <dbReference type="ARBA" id="ARBA00022692"/>
    </source>
</evidence>
<evidence type="ECO:0000256" key="1">
    <source>
        <dbReference type="ARBA" id="ARBA00004610"/>
    </source>
</evidence>
<evidence type="ECO:0000256" key="4">
    <source>
        <dbReference type="ARBA" id="ARBA00022475"/>
    </source>
</evidence>
<dbReference type="PRINTS" id="PR01262">
    <property type="entry name" value="INNEXIN"/>
</dbReference>
<evidence type="ECO:0000256" key="12">
    <source>
        <dbReference type="RuleBase" id="RU010713"/>
    </source>
</evidence>
<evidence type="ECO:0000256" key="3">
    <source>
        <dbReference type="ARBA" id="ARBA00022448"/>
    </source>
</evidence>
<keyword evidence="9 12" id="KW-0406">Ion transport</keyword>
<keyword evidence="6" id="KW-0303">Gap junction</keyword>
<keyword evidence="13" id="KW-1185">Reference proteome</keyword>
<keyword evidence="11 12" id="KW-0407">Ion channel</keyword>
<protein>
    <recommendedName>
        <fullName evidence="12">Innexin</fullName>
    </recommendedName>
</protein>
<dbReference type="GO" id="GO:0005243">
    <property type="term" value="F:gap junction channel activity"/>
    <property type="evidence" value="ECO:0007669"/>
    <property type="project" value="TreeGrafter"/>
</dbReference>
<keyword evidence="7" id="KW-0965">Cell junction</keyword>
<dbReference type="AlphaFoldDB" id="A0AAJ6QXM3"/>
<dbReference type="RefSeq" id="XP_003747343.1">
    <property type="nucleotide sequence ID" value="XM_003747295.2"/>
</dbReference>
<evidence type="ECO:0000256" key="8">
    <source>
        <dbReference type="ARBA" id="ARBA00022989"/>
    </source>
</evidence>
<dbReference type="GO" id="GO:0005921">
    <property type="term" value="C:gap junction"/>
    <property type="evidence" value="ECO:0007669"/>
    <property type="project" value="UniProtKB-SubCell"/>
</dbReference>
<comment type="subcellular location">
    <subcellularLocation>
        <location evidence="1">Cell junction</location>
        <location evidence="1">Gap junction</location>
    </subcellularLocation>
    <subcellularLocation>
        <location evidence="2 12">Cell membrane</location>
        <topology evidence="2 12">Multi-pass membrane protein</topology>
    </subcellularLocation>
</comment>
<feature type="transmembrane region" description="Helical" evidence="12">
    <location>
        <begin position="110"/>
        <end position="132"/>
    </location>
</feature>
<dbReference type="GO" id="GO:0005886">
    <property type="term" value="C:plasma membrane"/>
    <property type="evidence" value="ECO:0007669"/>
    <property type="project" value="UniProtKB-SubCell"/>
</dbReference>
<dbReference type="InterPro" id="IPR000990">
    <property type="entry name" value="Innexin"/>
</dbReference>
<dbReference type="KEGG" id="goe:100907153"/>
<keyword evidence="10 12" id="KW-0472">Membrane</keyword>
<evidence type="ECO:0000256" key="6">
    <source>
        <dbReference type="ARBA" id="ARBA00022868"/>
    </source>
</evidence>
<gene>
    <name evidence="14" type="primary">LOC100907153</name>
    <name evidence="12" type="synonym">inx</name>
</gene>
<reference evidence="14" key="1">
    <citation type="submission" date="2025-08" db="UniProtKB">
        <authorList>
            <consortium name="RefSeq"/>
        </authorList>
    </citation>
    <scope>IDENTIFICATION</scope>
</reference>
<sequence>MIGIFDGIHRIFRHRKKGAIVENGVFRLHWQFTAGLLLFLAVIVSARQYIGTPIECIPPEKVPAIVANSYCWIHPTFTLPDAHHKRIGSEIAAPGIDNSAFYGRKKHVAYYQWVYLTLIVQAVVFYLPHYVWKNWEGGLMGALTSGPAKSDDERRKKRETITLWVDRNFGKRNLYTYKYLFCEMLCFLNVLMQMFLMDTFLGGEFMNYGIKVLEFLNQDDEDRMDPMRFVFPRMTKCIFRRFGPSGDVMKEDILCVLPQNVFNEKLYVLAWFWFVFLLTVLSGLIVYRFLILMLPSMRERLLMNRCHLGDPDDVRLVVKSTNIADWFFLYMMGPNLDSLLYAELIGEIAATPKLNSNRNGTRIQLNITEKTSLSASAPV</sequence>
<comment type="function">
    <text evidence="12">Structural component of the gap junctions.</text>
</comment>
<proteinExistence type="inferred from homology"/>
<accession>A0AAJ6QXM3</accession>
<evidence type="ECO:0000256" key="10">
    <source>
        <dbReference type="ARBA" id="ARBA00023136"/>
    </source>
</evidence>
<keyword evidence="5 12" id="KW-0812">Transmembrane</keyword>